<proteinExistence type="predicted"/>
<name>A0ABR0JYC2_9EURO</name>
<evidence type="ECO:0000313" key="2">
    <source>
        <dbReference type="Proteomes" id="UP001345013"/>
    </source>
</evidence>
<dbReference type="Proteomes" id="UP001345013">
    <property type="component" value="Unassembled WGS sequence"/>
</dbReference>
<comment type="caution">
    <text evidence="1">The sequence shown here is derived from an EMBL/GenBank/DDBJ whole genome shotgun (WGS) entry which is preliminary data.</text>
</comment>
<evidence type="ECO:0000313" key="1">
    <source>
        <dbReference type="EMBL" id="KAK5079747.1"/>
    </source>
</evidence>
<accession>A0ABR0JYC2</accession>
<dbReference type="EMBL" id="JAVRRG010000174">
    <property type="protein sequence ID" value="KAK5079747.1"/>
    <property type="molecule type" value="Genomic_DNA"/>
</dbReference>
<protein>
    <submittedName>
        <fullName evidence="1">Uncharacterized protein</fullName>
    </submittedName>
</protein>
<sequence>MTSTISTASEDSKPFRFFDLPLELQRQILAKHYKGPWTVRVWRDFDRLRLLYWSTLPRSPLLVSRRFSLEAKLAIAESQGEMVDMEGYMFDTKLAECLCEDIFKNRQCWDPAITSITANTGRSLGDMGIREIKDRFTNLTKFTARFVIDLDLGQSIVGAGLLSVLQGELDSQIAPMAHRACCRRGKLPKHQLDLCGVTILFSTCTKIGNNWVEPWLIENVFAEQDLVLDFEITEGGCGVTKKRLSQWDGHKQRWVLGTKLARAIEILQADDEKH</sequence>
<reference evidence="1 2" key="1">
    <citation type="submission" date="2023-08" db="EMBL/GenBank/DDBJ databases">
        <title>Black Yeasts Isolated from many extreme environments.</title>
        <authorList>
            <person name="Coleine C."/>
            <person name="Stajich J.E."/>
            <person name="Selbmann L."/>
        </authorList>
    </citation>
    <scope>NUCLEOTIDE SEQUENCE [LARGE SCALE GENOMIC DNA]</scope>
    <source>
        <strain evidence="1 2">CCFEE 5885</strain>
    </source>
</reference>
<gene>
    <name evidence="1" type="ORF">LTR24_008970</name>
</gene>
<organism evidence="1 2">
    <name type="scientific">Lithohypha guttulata</name>
    <dbReference type="NCBI Taxonomy" id="1690604"/>
    <lineage>
        <taxon>Eukaryota</taxon>
        <taxon>Fungi</taxon>
        <taxon>Dikarya</taxon>
        <taxon>Ascomycota</taxon>
        <taxon>Pezizomycotina</taxon>
        <taxon>Eurotiomycetes</taxon>
        <taxon>Chaetothyriomycetidae</taxon>
        <taxon>Chaetothyriales</taxon>
        <taxon>Trichomeriaceae</taxon>
        <taxon>Lithohypha</taxon>
    </lineage>
</organism>
<keyword evidence="2" id="KW-1185">Reference proteome</keyword>